<keyword evidence="8 13" id="KW-0812">Transmembrane</keyword>
<dbReference type="PANTHER" id="PTHR30561">
    <property type="entry name" value="SMR FAMILY PROTON-DEPENDENT DRUG EFFLUX TRANSPORTER SUGE"/>
    <property type="match status" value="1"/>
</dbReference>
<comment type="caution">
    <text evidence="15">The sequence shown here is derived from an EMBL/GenBank/DDBJ whole genome shotgun (WGS) entry which is preliminary data.</text>
</comment>
<dbReference type="Pfam" id="PF00892">
    <property type="entry name" value="EamA"/>
    <property type="match status" value="2"/>
</dbReference>
<dbReference type="EMBL" id="BAABAB010000017">
    <property type="protein sequence ID" value="GAA3622016.1"/>
    <property type="molecule type" value="Genomic_DNA"/>
</dbReference>
<keyword evidence="10 13" id="KW-1133">Transmembrane helix</keyword>
<evidence type="ECO:0000256" key="13">
    <source>
        <dbReference type="SAM" id="Phobius"/>
    </source>
</evidence>
<evidence type="ECO:0000256" key="8">
    <source>
        <dbReference type="ARBA" id="ARBA00022692"/>
    </source>
</evidence>
<keyword evidence="16" id="KW-1185">Reference proteome</keyword>
<feature type="transmembrane region" description="Helical" evidence="13">
    <location>
        <begin position="173"/>
        <end position="196"/>
    </location>
</feature>
<comment type="subcellular location">
    <subcellularLocation>
        <location evidence="1">Cell membrane</location>
        <topology evidence="1">Multi-pass membrane protein</topology>
    </subcellularLocation>
</comment>
<dbReference type="InterPro" id="IPR000390">
    <property type="entry name" value="Small_drug/metabolite_transptr"/>
</dbReference>
<dbReference type="Proteomes" id="UP001501490">
    <property type="component" value="Unassembled WGS sequence"/>
</dbReference>
<evidence type="ECO:0000256" key="7">
    <source>
        <dbReference type="ARBA" id="ARBA00022556"/>
    </source>
</evidence>
<organism evidence="15 16">
    <name type="scientific">Microlunatus ginsengisoli</name>
    <dbReference type="NCBI Taxonomy" id="363863"/>
    <lineage>
        <taxon>Bacteria</taxon>
        <taxon>Bacillati</taxon>
        <taxon>Actinomycetota</taxon>
        <taxon>Actinomycetes</taxon>
        <taxon>Propionibacteriales</taxon>
        <taxon>Propionibacteriaceae</taxon>
        <taxon>Microlunatus</taxon>
    </lineage>
</organism>
<dbReference type="Gene3D" id="1.10.3730.20">
    <property type="match status" value="2"/>
</dbReference>
<dbReference type="InterPro" id="IPR037185">
    <property type="entry name" value="EmrE-like"/>
</dbReference>
<keyword evidence="4" id="KW-1003">Cell membrane</keyword>
<keyword evidence="12 13" id="KW-0472">Membrane</keyword>
<evidence type="ECO:0000313" key="16">
    <source>
        <dbReference type="Proteomes" id="UP001501490"/>
    </source>
</evidence>
<evidence type="ECO:0000256" key="4">
    <source>
        <dbReference type="ARBA" id="ARBA00022475"/>
    </source>
</evidence>
<feature type="transmembrane region" description="Helical" evidence="13">
    <location>
        <begin position="115"/>
        <end position="133"/>
    </location>
</feature>
<evidence type="ECO:0000313" key="15">
    <source>
        <dbReference type="EMBL" id="GAA3622016.1"/>
    </source>
</evidence>
<evidence type="ECO:0000256" key="5">
    <source>
        <dbReference type="ARBA" id="ARBA00022516"/>
    </source>
</evidence>
<feature type="domain" description="EamA" evidence="14">
    <location>
        <begin position="6"/>
        <end position="130"/>
    </location>
</feature>
<feature type="transmembrane region" description="Helical" evidence="13">
    <location>
        <begin position="235"/>
        <end position="257"/>
    </location>
</feature>
<dbReference type="PANTHER" id="PTHR30561:SF1">
    <property type="entry name" value="MULTIDRUG TRANSPORTER EMRE"/>
    <property type="match status" value="1"/>
</dbReference>
<reference evidence="16" key="1">
    <citation type="journal article" date="2019" name="Int. J. Syst. Evol. Microbiol.">
        <title>The Global Catalogue of Microorganisms (GCM) 10K type strain sequencing project: providing services to taxonomists for standard genome sequencing and annotation.</title>
        <authorList>
            <consortium name="The Broad Institute Genomics Platform"/>
            <consortium name="The Broad Institute Genome Sequencing Center for Infectious Disease"/>
            <person name="Wu L."/>
            <person name="Ma J."/>
        </authorList>
    </citation>
    <scope>NUCLEOTIDE SEQUENCE [LARGE SCALE GENOMIC DNA]</scope>
    <source>
        <strain evidence="16">JCM 16929</strain>
    </source>
</reference>
<keyword evidence="7" id="KW-0441">Lipid A biosynthesis</keyword>
<sequence length="282" mass="29030">MSAYVVGLVLVAAALHAGWNAVAKNIPDRLAASMLIGLSYLLGGAIGLALLPLPATGSWPYLAASAVLQTVYLILLTAAYRHGDFSQLYPLIRGLAVVQVSLVSVVVLGERLSPIQLVGVSVVAGALIALTFVGPAPQSGSRRGVGLAVLTAVCIAGYTLVDGQGVRQSGAPLGYAAALFAVQGITLPIACVLLATNSRRLGRELRSHWRLGLLGGTMSLIAYAIVVWAQNQAPLALVSALRETSVLLAGVIGWLFFREPLSPARTALTVVAVAGVVALQLG</sequence>
<evidence type="ECO:0000259" key="14">
    <source>
        <dbReference type="Pfam" id="PF00892"/>
    </source>
</evidence>
<feature type="transmembrane region" description="Helical" evidence="13">
    <location>
        <begin position="59"/>
        <end position="79"/>
    </location>
</feature>
<evidence type="ECO:0000256" key="1">
    <source>
        <dbReference type="ARBA" id="ARBA00004651"/>
    </source>
</evidence>
<gene>
    <name evidence="15" type="ORF">GCM10022236_25450</name>
</gene>
<keyword evidence="11" id="KW-0443">Lipid metabolism</keyword>
<evidence type="ECO:0000256" key="3">
    <source>
        <dbReference type="ARBA" id="ARBA00022448"/>
    </source>
</evidence>
<keyword evidence="9" id="KW-0448">Lipopolysaccharide biosynthesis</keyword>
<keyword evidence="6" id="KW-0997">Cell inner membrane</keyword>
<feature type="transmembrane region" description="Helical" evidence="13">
    <location>
        <begin position="30"/>
        <end position="53"/>
    </location>
</feature>
<evidence type="ECO:0000256" key="10">
    <source>
        <dbReference type="ARBA" id="ARBA00022989"/>
    </source>
</evidence>
<protein>
    <submittedName>
        <fullName evidence="15">EamA family transporter</fullName>
    </submittedName>
</protein>
<dbReference type="InterPro" id="IPR000620">
    <property type="entry name" value="EamA_dom"/>
</dbReference>
<dbReference type="RefSeq" id="WP_344805029.1">
    <property type="nucleotide sequence ID" value="NZ_BAABAB010000017.1"/>
</dbReference>
<feature type="transmembrane region" description="Helical" evidence="13">
    <location>
        <begin position="6"/>
        <end position="23"/>
    </location>
</feature>
<feature type="domain" description="EamA" evidence="14">
    <location>
        <begin position="143"/>
        <end position="278"/>
    </location>
</feature>
<dbReference type="SUPFAM" id="SSF103481">
    <property type="entry name" value="Multidrug resistance efflux transporter EmrE"/>
    <property type="match status" value="2"/>
</dbReference>
<evidence type="ECO:0000256" key="6">
    <source>
        <dbReference type="ARBA" id="ARBA00022519"/>
    </source>
</evidence>
<keyword evidence="3" id="KW-0813">Transport</keyword>
<evidence type="ECO:0000256" key="2">
    <source>
        <dbReference type="ARBA" id="ARBA00007362"/>
    </source>
</evidence>
<keyword evidence="5" id="KW-0444">Lipid biosynthesis</keyword>
<name>A0ABP6ZXC4_9ACTN</name>
<accession>A0ABP6ZXC4</accession>
<evidence type="ECO:0000256" key="9">
    <source>
        <dbReference type="ARBA" id="ARBA00022985"/>
    </source>
</evidence>
<evidence type="ECO:0000256" key="12">
    <source>
        <dbReference type="ARBA" id="ARBA00023136"/>
    </source>
</evidence>
<feature type="transmembrane region" description="Helical" evidence="13">
    <location>
        <begin position="208"/>
        <end position="229"/>
    </location>
</feature>
<proteinExistence type="inferred from homology"/>
<comment type="similarity">
    <text evidence="2">Belongs to the EamA transporter family.</text>
</comment>
<evidence type="ECO:0000256" key="11">
    <source>
        <dbReference type="ARBA" id="ARBA00023098"/>
    </source>
</evidence>
<feature type="transmembrane region" description="Helical" evidence="13">
    <location>
        <begin position="91"/>
        <end position="109"/>
    </location>
</feature>
<feature type="transmembrane region" description="Helical" evidence="13">
    <location>
        <begin position="145"/>
        <end position="161"/>
    </location>
</feature>